<evidence type="ECO:0000313" key="2">
    <source>
        <dbReference type="Proteomes" id="UP001631969"/>
    </source>
</evidence>
<keyword evidence="1" id="KW-0378">Hydrolase</keyword>
<dbReference type="Proteomes" id="UP001631969">
    <property type="component" value="Unassembled WGS sequence"/>
</dbReference>
<sequence length="238" mass="27120">MGKDKRFNIYLPPGYADGSDAYPVLYMLHGTGGNENQWMPDLGLDKAADKLISEERIRPMIIVTPVFDFSYGINTEIKGSYGDYITKDLVAFVDKHFRTLASRENRYIGGLSMGGFAALNNAFQHPDLYSKVGGHSPALWMDYWADTGDLKDWLYPDEAARKTRDPLSLAETLTFDNLSVFLDSGKNDGYRFYEGSELLYNKLLQKGTDVQYHLWEGEHTKDYWSSHVEDYLLFFGGK</sequence>
<protein>
    <submittedName>
        <fullName evidence="1">Alpha/beta hydrolase</fullName>
    </submittedName>
</protein>
<comment type="caution">
    <text evidence="1">The sequence shown here is derived from an EMBL/GenBank/DDBJ whole genome shotgun (WGS) entry which is preliminary data.</text>
</comment>
<gene>
    <name evidence="1" type="ORF">ACI1P1_04380</name>
</gene>
<dbReference type="EMBL" id="JBJURJ010000002">
    <property type="protein sequence ID" value="MFM9327533.1"/>
    <property type="molecule type" value="Genomic_DNA"/>
</dbReference>
<proteinExistence type="predicted"/>
<organism evidence="1 2">
    <name type="scientific">Paenibacillus mesotrionivorans</name>
    <dbReference type="NCBI Taxonomy" id="3160968"/>
    <lineage>
        <taxon>Bacteria</taxon>
        <taxon>Bacillati</taxon>
        <taxon>Bacillota</taxon>
        <taxon>Bacilli</taxon>
        <taxon>Bacillales</taxon>
        <taxon>Paenibacillaceae</taxon>
        <taxon>Paenibacillus</taxon>
    </lineage>
</organism>
<evidence type="ECO:0000313" key="1">
    <source>
        <dbReference type="EMBL" id="MFM9327533.1"/>
    </source>
</evidence>
<keyword evidence="2" id="KW-1185">Reference proteome</keyword>
<reference evidence="1" key="1">
    <citation type="submission" date="2024-12" db="EMBL/GenBank/DDBJ databases">
        <authorList>
            <person name="Wu N."/>
        </authorList>
    </citation>
    <scope>NUCLEOTIDE SEQUENCE</scope>
    <source>
        <strain evidence="1">P15</strain>
    </source>
</reference>
<name>A0ACC7NSG3_9BACL</name>
<accession>A0ACC7NSG3</accession>